<feature type="transmembrane region" description="Helical" evidence="7">
    <location>
        <begin position="12"/>
        <end position="30"/>
    </location>
</feature>
<organism evidence="9 10">
    <name type="scientific">Robinsoniella peoriensis</name>
    <dbReference type="NCBI Taxonomy" id="180332"/>
    <lineage>
        <taxon>Bacteria</taxon>
        <taxon>Bacillati</taxon>
        <taxon>Bacillota</taxon>
        <taxon>Clostridia</taxon>
        <taxon>Lachnospirales</taxon>
        <taxon>Lachnospiraceae</taxon>
        <taxon>Robinsoniella</taxon>
    </lineage>
</organism>
<evidence type="ECO:0000256" key="3">
    <source>
        <dbReference type="ARBA" id="ARBA00022475"/>
    </source>
</evidence>
<keyword evidence="3" id="KW-1003">Cell membrane</keyword>
<feature type="transmembrane region" description="Helical" evidence="7">
    <location>
        <begin position="197"/>
        <end position="214"/>
    </location>
</feature>
<comment type="caution">
    <text evidence="9">The sequence shown here is derived from an EMBL/GenBank/DDBJ whole genome shotgun (WGS) entry which is preliminary data.</text>
</comment>
<evidence type="ECO:0000256" key="6">
    <source>
        <dbReference type="ARBA" id="ARBA00023136"/>
    </source>
</evidence>
<sequence>MKKIFTESKLRIVMASAVTIILIILTILAVNGDGMHSGKLVLSLLLSVAAGVLIALKFKLPKPLGIAALILIPILALCTMEFYTHVPWDLTVLIFILNLMFYYLLYAIGTFLLGSTRWGYILATAVPMFFGVANYFVVSFRSSPIVPWDFMSLGTAITITDNYTFTFSYRLVFVLIGFIYLMIIGEKTVFSVKNIKVRLIALILSVILMTGYVTEVKTDTVKDMFGLDDILFTPNVLYRNNGFMVAFLANLRYLDIDKPEGYSPEEVTKVEQEIEKEKTSSVNASANETKKQKKPNIVVIMNEAFTDLAYRGDFETNEDYMPFIRSMKENTIKADMFVSVKGGNTANTEFEFLTGDSMAFLPNGSVAYQQYVKGSMPTLASYLKGMGYGTTAIHPYYATGWSRDKVYDYFGFDQFYSQDDFENPETIRGYVSDKSAFDKIIETYENKTPGEPMFTFEVTMQNHGGYSKEYPGFEPSIELTQIPEDEKTLSVISTERYLTLVKETDQAFEELINYFSNVDEDTIVVMFGDHQPSDYIANAILRLNNTDQESSIEEFQNGYKVPMIMWANYDIEEQDINQISVNYLSGLLMEQAGLPLTDYQTYLQSLRKTLPVITANIYIDKDGQFYEYSDEAYKDQLNQYSILQYNHLCDNKNRVDKFFGG</sequence>
<dbReference type="STRING" id="180332.GCA_000797495_05412"/>
<keyword evidence="10" id="KW-1185">Reference proteome</keyword>
<feature type="transmembrane region" description="Helical" evidence="7">
    <location>
        <begin position="63"/>
        <end position="84"/>
    </location>
</feature>
<reference evidence="9 10" key="1">
    <citation type="journal article" date="2019" name="Anaerobe">
        <title>Detection of Robinsoniella peoriensis in multiple bone samples of a trauma patient.</title>
        <authorList>
            <person name="Schrottner P."/>
            <person name="Hartwich K."/>
            <person name="Bunk B."/>
            <person name="Schober I."/>
            <person name="Helbig S."/>
            <person name="Rudolph W.W."/>
            <person name="Gunzer F."/>
        </authorList>
    </citation>
    <scope>NUCLEOTIDE SEQUENCE [LARGE SCALE GENOMIC DNA]</scope>
    <source>
        <strain evidence="9 10">DSM 106044</strain>
    </source>
</reference>
<dbReference type="InterPro" id="IPR050448">
    <property type="entry name" value="OpgB/LTA_synthase_biosynth"/>
</dbReference>
<dbReference type="Proteomes" id="UP000306509">
    <property type="component" value="Unassembled WGS sequence"/>
</dbReference>
<dbReference type="PANTHER" id="PTHR47371">
    <property type="entry name" value="LIPOTEICHOIC ACID SYNTHASE"/>
    <property type="match status" value="1"/>
</dbReference>
<keyword evidence="4 7" id="KW-0812">Transmembrane</keyword>
<dbReference type="SUPFAM" id="SSF53649">
    <property type="entry name" value="Alkaline phosphatase-like"/>
    <property type="match status" value="1"/>
</dbReference>
<dbReference type="InterPro" id="IPR017850">
    <property type="entry name" value="Alkaline_phosphatase_core_sf"/>
</dbReference>
<proteinExistence type="predicted"/>
<protein>
    <submittedName>
        <fullName evidence="9">Lipoteichoic acid synthase</fullName>
    </submittedName>
</protein>
<name>A0A4V6HR56_9FIRM</name>
<keyword evidence="5 7" id="KW-1133">Transmembrane helix</keyword>
<evidence type="ECO:0000256" key="1">
    <source>
        <dbReference type="ARBA" id="ARBA00004651"/>
    </source>
</evidence>
<feature type="transmembrane region" description="Helical" evidence="7">
    <location>
        <begin position="90"/>
        <end position="113"/>
    </location>
</feature>
<accession>A0A4V6HR56</accession>
<dbReference type="GO" id="GO:0005886">
    <property type="term" value="C:plasma membrane"/>
    <property type="evidence" value="ECO:0007669"/>
    <property type="project" value="UniProtKB-SubCell"/>
</dbReference>
<dbReference type="AlphaFoldDB" id="A0A4V6HR56"/>
<dbReference type="CDD" id="cd16015">
    <property type="entry name" value="LTA_synthase"/>
    <property type="match status" value="1"/>
</dbReference>
<evidence type="ECO:0000259" key="8">
    <source>
        <dbReference type="Pfam" id="PF00884"/>
    </source>
</evidence>
<evidence type="ECO:0000256" key="2">
    <source>
        <dbReference type="ARBA" id="ARBA00004936"/>
    </source>
</evidence>
<dbReference type="Gene3D" id="3.40.720.10">
    <property type="entry name" value="Alkaline Phosphatase, subunit A"/>
    <property type="match status" value="1"/>
</dbReference>
<evidence type="ECO:0000256" key="5">
    <source>
        <dbReference type="ARBA" id="ARBA00022989"/>
    </source>
</evidence>
<feature type="transmembrane region" description="Helical" evidence="7">
    <location>
        <begin position="120"/>
        <end position="138"/>
    </location>
</feature>
<comment type="pathway">
    <text evidence="2">Cell wall biogenesis; lipoteichoic acid biosynthesis.</text>
</comment>
<dbReference type="Pfam" id="PF00884">
    <property type="entry name" value="Sulfatase"/>
    <property type="match status" value="1"/>
</dbReference>
<feature type="transmembrane region" description="Helical" evidence="7">
    <location>
        <begin position="36"/>
        <end position="56"/>
    </location>
</feature>
<feature type="transmembrane region" description="Helical" evidence="7">
    <location>
        <begin position="167"/>
        <end position="185"/>
    </location>
</feature>
<dbReference type="PANTHER" id="PTHR47371:SF3">
    <property type="entry name" value="PHOSPHOGLYCEROL TRANSFERASE I"/>
    <property type="match status" value="1"/>
</dbReference>
<feature type="domain" description="Sulfatase N-terminal" evidence="8">
    <location>
        <begin position="295"/>
        <end position="593"/>
    </location>
</feature>
<evidence type="ECO:0000256" key="7">
    <source>
        <dbReference type="SAM" id="Phobius"/>
    </source>
</evidence>
<dbReference type="InterPro" id="IPR000917">
    <property type="entry name" value="Sulfatase_N"/>
</dbReference>
<evidence type="ECO:0000313" key="9">
    <source>
        <dbReference type="EMBL" id="TLC97737.1"/>
    </source>
</evidence>
<dbReference type="EMBL" id="QGQD01000112">
    <property type="protein sequence ID" value="TLC97737.1"/>
    <property type="molecule type" value="Genomic_DNA"/>
</dbReference>
<evidence type="ECO:0000256" key="4">
    <source>
        <dbReference type="ARBA" id="ARBA00022692"/>
    </source>
</evidence>
<evidence type="ECO:0000313" key="10">
    <source>
        <dbReference type="Proteomes" id="UP000306509"/>
    </source>
</evidence>
<comment type="subcellular location">
    <subcellularLocation>
        <location evidence="1">Cell membrane</location>
        <topology evidence="1">Multi-pass membrane protein</topology>
    </subcellularLocation>
</comment>
<keyword evidence="6 7" id="KW-0472">Membrane</keyword>
<gene>
    <name evidence="9" type="primary">ltaS_1</name>
    <name evidence="9" type="ORF">DSM106044_05535</name>
</gene>